<feature type="compositionally biased region" description="Low complexity" evidence="1">
    <location>
        <begin position="194"/>
        <end position="205"/>
    </location>
</feature>
<dbReference type="OrthoDB" id="5423926at2759"/>
<feature type="compositionally biased region" description="Low complexity" evidence="1">
    <location>
        <begin position="1128"/>
        <end position="1142"/>
    </location>
</feature>
<feature type="compositionally biased region" description="Acidic residues" evidence="1">
    <location>
        <begin position="412"/>
        <end position="427"/>
    </location>
</feature>
<evidence type="ECO:0000256" key="1">
    <source>
        <dbReference type="SAM" id="MobiDB-lite"/>
    </source>
</evidence>
<feature type="region of interest" description="Disordered" evidence="1">
    <location>
        <begin position="712"/>
        <end position="775"/>
    </location>
</feature>
<feature type="region of interest" description="Disordered" evidence="1">
    <location>
        <begin position="794"/>
        <end position="824"/>
    </location>
</feature>
<protein>
    <submittedName>
        <fullName evidence="2">Uncharacterized protein</fullName>
    </submittedName>
</protein>
<feature type="compositionally biased region" description="Basic and acidic residues" evidence="1">
    <location>
        <begin position="1167"/>
        <end position="1180"/>
    </location>
</feature>
<sequence>MFGRKRAASNASAKNPPSASASLAATKAFIRDRESNVTLSSAAAAAALHKHPASPTPVGATITKRMARRGSTSSHGSGSQRAPELQRHSSSGSMTERSFRAPSPGRGSPAVDTRDAPPVPSVPREVPSVGVVHRRASSLDPQPRGGSNAARQGGRGVSLDRGGTASPRPGQRVMSLSQVPENEQDGSSRLVNFSRPISPPQQSYSPTPPRAGRGGHSGWFAAPVANPELAFRGSPARPKTSSGVTQFDLHNAQHAVQEAANKPTSSKRIQSGVEGARLSSGSMRAKPRGTAVSARQSHAPTGPVDPNSPNAVYDPSTRKFIHKQAAMERFRSLNQDDEKPTHQYVAAQPAPPRVRSPPQERVVQQPAPIAFREARARTPSPPRQHAQRHVHQEAPEEAPAPPPAPIHFEPVEQSEDGDEDEDDDEEPATPPRVQTGGILARQTSEDVAAADVRPAPTAERNDLKIDPLGGRKAALESPVSPKISGNQDSPYPRLGVTAITSPTDNLVGKGRGSVQGDRTHSLSPPRNAHFAARALEVSDGVLHQPPPRSVSPAKSALKSSPSVSRRNSSPLTSNGRVLSKGAPSEGSDNVSDDGRRKKKKSVRVSFDEDPVIAGTSAYSDEPMPSPMGLSQSRWNTSSEVEHLEDVMQPRPALPSFGSIRDKNRRQSEGEVPEKVTETVSSSLSTSVGSIGDSLEASSDHAVGSILAQDFAAKSAPQTTHQDPLPPEVTSVEGSGYVSDSESSDGLAPEAVPEKSRDVPTDQTLPEPKTLATPAENVPLQQPAEVPMIALLPATPSATEEKPEPKFQRPFVPGGWDEDEETEPEEAIEPIKIDIPVSAINSAPQGTLAALKAEEDSSSEDNSSIYSDAYEELTDNEDGGFASLDAIVQSPIVASSSGPMRSKHADPGLTEPQASSLRNEYTGVTKKDPPPPPTDDWDATRQHWSGLIDARKQQEDVVVDPAPPPVLAESPIPKAKAKEKAKTKKATPAIVPSSPQAVFPKVKPAPKSERTPPKAPSAAPQASAQPRKSALKKTTASVPPAPSQQSQQPQLKKTMRGSSAPPAQPAPETHMRKSMRSGPPESQSQPGMRTSMRSGEPSPASRAASGLAASRHSMPPIEPRAPKGALQKRNIPAAAPATRNPRPQSAGGKPMAIAPTYDSDSDASASSFRRERARPSRDGRYTMRSSMRSGPTPTMREAPSMRPSSPPATKSPPPAALRKSMRPSSPTPEPPAGATRSSRFSIRSLSPKGGFRPSKTSGKDAPPLPTQTSSPRKTTGFAKQAQPKKSTPIAKSRFSSRFADSSDEEDEARPSRFQSRFADSDDDESFELPPGLTPVRGIPRRAGDDDADSTDLEDEASDDEATSSRPARKDIEKSGQLTNGATAGEGTSLAAGSLRQSKHAPELPSFEAGKKTKSRRGFFGLGKKKKPVAEPAGTSIEPVTNGEPDIPLPPEHKERAQERSSRPLTPIGEDDKSVEETSPTQRAPKLQRRSTPQWGRSTSDSWPLPQPPTIGEDARPQSSDGIVGRRTSLRPTLGKRNTSQVSQSHSIVDPNTGRSVSFGRTGKKKKFQGLRRVFGLND</sequence>
<feature type="compositionally biased region" description="Polar residues" evidence="1">
    <location>
        <begin position="1488"/>
        <end position="1500"/>
    </location>
</feature>
<feature type="compositionally biased region" description="Basic residues" evidence="1">
    <location>
        <begin position="974"/>
        <end position="984"/>
    </location>
</feature>
<proteinExistence type="predicted"/>
<feature type="compositionally biased region" description="Low complexity" evidence="1">
    <location>
        <begin position="677"/>
        <end position="689"/>
    </location>
</feature>
<reference evidence="2" key="1">
    <citation type="journal article" date="2020" name="Stud. Mycol.">
        <title>101 Dothideomycetes genomes: a test case for predicting lifestyles and emergence of pathogens.</title>
        <authorList>
            <person name="Haridas S."/>
            <person name="Albert R."/>
            <person name="Binder M."/>
            <person name="Bloem J."/>
            <person name="Labutti K."/>
            <person name="Salamov A."/>
            <person name="Andreopoulos B."/>
            <person name="Baker S."/>
            <person name="Barry K."/>
            <person name="Bills G."/>
            <person name="Bluhm B."/>
            <person name="Cannon C."/>
            <person name="Castanera R."/>
            <person name="Culley D."/>
            <person name="Daum C."/>
            <person name="Ezra D."/>
            <person name="Gonzalez J."/>
            <person name="Henrissat B."/>
            <person name="Kuo A."/>
            <person name="Liang C."/>
            <person name="Lipzen A."/>
            <person name="Lutzoni F."/>
            <person name="Magnuson J."/>
            <person name="Mondo S."/>
            <person name="Nolan M."/>
            <person name="Ohm R."/>
            <person name="Pangilinan J."/>
            <person name="Park H.-J."/>
            <person name="Ramirez L."/>
            <person name="Alfaro M."/>
            <person name="Sun H."/>
            <person name="Tritt A."/>
            <person name="Yoshinaga Y."/>
            <person name="Zwiers L.-H."/>
            <person name="Turgeon B."/>
            <person name="Goodwin S."/>
            <person name="Spatafora J."/>
            <person name="Crous P."/>
            <person name="Grigoriev I."/>
        </authorList>
    </citation>
    <scope>NUCLEOTIDE SEQUENCE</scope>
    <source>
        <strain evidence="2">CBS 122681</strain>
    </source>
</reference>
<feature type="compositionally biased region" description="Pro residues" evidence="1">
    <location>
        <begin position="1203"/>
        <end position="1214"/>
    </location>
</feature>
<feature type="compositionally biased region" description="Low complexity" evidence="1">
    <location>
        <begin position="70"/>
        <end position="79"/>
    </location>
</feature>
<feature type="compositionally biased region" description="Low complexity" evidence="1">
    <location>
        <begin position="122"/>
        <end position="131"/>
    </location>
</feature>
<dbReference type="Proteomes" id="UP000799324">
    <property type="component" value="Unassembled WGS sequence"/>
</dbReference>
<feature type="compositionally biased region" description="Low complexity" evidence="1">
    <location>
        <begin position="550"/>
        <end position="570"/>
    </location>
</feature>
<feature type="compositionally biased region" description="Polar residues" evidence="1">
    <location>
        <begin position="1079"/>
        <end position="1092"/>
    </location>
</feature>
<feature type="region of interest" description="Disordered" evidence="1">
    <location>
        <begin position="47"/>
        <end position="695"/>
    </location>
</feature>
<dbReference type="EMBL" id="MU004398">
    <property type="protein sequence ID" value="KAF2652564.1"/>
    <property type="molecule type" value="Genomic_DNA"/>
</dbReference>
<organism evidence="2 3">
    <name type="scientific">Lophiostoma macrostomum CBS 122681</name>
    <dbReference type="NCBI Taxonomy" id="1314788"/>
    <lineage>
        <taxon>Eukaryota</taxon>
        <taxon>Fungi</taxon>
        <taxon>Dikarya</taxon>
        <taxon>Ascomycota</taxon>
        <taxon>Pezizomycotina</taxon>
        <taxon>Dothideomycetes</taxon>
        <taxon>Pleosporomycetidae</taxon>
        <taxon>Pleosporales</taxon>
        <taxon>Lophiostomataceae</taxon>
        <taxon>Lophiostoma</taxon>
    </lineage>
</organism>
<feature type="compositionally biased region" description="Polar residues" evidence="1">
    <location>
        <begin position="1234"/>
        <end position="1243"/>
    </location>
</feature>
<accession>A0A6A6T218</accession>
<feature type="region of interest" description="Disordered" evidence="1">
    <location>
        <begin position="1"/>
        <end position="22"/>
    </location>
</feature>
<feature type="compositionally biased region" description="Polar residues" evidence="1">
    <location>
        <begin position="628"/>
        <end position="638"/>
    </location>
</feature>
<name>A0A6A6T218_9PLEO</name>
<feature type="compositionally biased region" description="Low complexity" evidence="1">
    <location>
        <begin position="1015"/>
        <end position="1027"/>
    </location>
</feature>
<feature type="compositionally biased region" description="Basic and acidic residues" evidence="1">
    <location>
        <begin position="659"/>
        <end position="676"/>
    </location>
</feature>
<feature type="region of interest" description="Disordered" evidence="1">
    <location>
        <begin position="894"/>
        <end position="1577"/>
    </location>
</feature>
<gene>
    <name evidence="2" type="ORF">K491DRAFT_43578</name>
</gene>
<feature type="region of interest" description="Disordered" evidence="1">
    <location>
        <begin position="848"/>
        <end position="876"/>
    </location>
</feature>
<feature type="compositionally biased region" description="Acidic residues" evidence="1">
    <location>
        <begin position="1344"/>
        <end position="1360"/>
    </location>
</feature>
<feature type="compositionally biased region" description="Low complexity" evidence="1">
    <location>
        <begin position="1096"/>
        <end position="1112"/>
    </location>
</feature>
<feature type="compositionally biased region" description="Low complexity" evidence="1">
    <location>
        <begin position="8"/>
        <end position="22"/>
    </location>
</feature>
<feature type="compositionally biased region" description="Basic residues" evidence="1">
    <location>
        <begin position="1410"/>
        <end position="1425"/>
    </location>
</feature>
<feature type="compositionally biased region" description="Polar residues" evidence="1">
    <location>
        <begin position="1534"/>
        <end position="1545"/>
    </location>
</feature>
<feature type="compositionally biased region" description="Polar residues" evidence="1">
    <location>
        <begin position="174"/>
        <end position="191"/>
    </location>
</feature>
<evidence type="ECO:0000313" key="2">
    <source>
        <dbReference type="EMBL" id="KAF2652564.1"/>
    </source>
</evidence>
<feature type="compositionally biased region" description="Acidic residues" evidence="1">
    <location>
        <begin position="815"/>
        <end position="824"/>
    </location>
</feature>
<feature type="compositionally biased region" description="Basic and acidic residues" evidence="1">
    <location>
        <begin position="1449"/>
        <end position="1460"/>
    </location>
</feature>
<evidence type="ECO:0000313" key="3">
    <source>
        <dbReference type="Proteomes" id="UP000799324"/>
    </source>
</evidence>
<feature type="compositionally biased region" description="Basic and acidic residues" evidence="1">
    <location>
        <begin position="325"/>
        <end position="341"/>
    </location>
</feature>
<keyword evidence="3" id="KW-1185">Reference proteome</keyword>
<feature type="compositionally biased region" description="Polar residues" evidence="1">
    <location>
        <begin position="1182"/>
        <end position="1191"/>
    </location>
</feature>